<accession>A0A151CFX4</accession>
<gene>
    <name evidence="1" type="ORF">AS592_06380</name>
</gene>
<keyword evidence="2" id="KW-1185">Reference proteome</keyword>
<evidence type="ECO:0000313" key="2">
    <source>
        <dbReference type="Proteomes" id="UP000075359"/>
    </source>
</evidence>
<dbReference type="EMBL" id="LNKT01000034">
    <property type="protein sequence ID" value="KYJ86416.1"/>
    <property type="molecule type" value="Genomic_DNA"/>
</dbReference>
<organism evidence="1 2">
    <name type="scientific">Sulfurovum riftiae</name>
    <dbReference type="NCBI Taxonomy" id="1630136"/>
    <lineage>
        <taxon>Bacteria</taxon>
        <taxon>Pseudomonadati</taxon>
        <taxon>Campylobacterota</taxon>
        <taxon>Epsilonproteobacteria</taxon>
        <taxon>Campylobacterales</taxon>
        <taxon>Sulfurovaceae</taxon>
        <taxon>Sulfurovum</taxon>
    </lineage>
</organism>
<dbReference type="Gene3D" id="3.40.50.300">
    <property type="entry name" value="P-loop containing nucleotide triphosphate hydrolases"/>
    <property type="match status" value="1"/>
</dbReference>
<evidence type="ECO:0000313" key="1">
    <source>
        <dbReference type="EMBL" id="KYJ86416.1"/>
    </source>
</evidence>
<protein>
    <recommendedName>
        <fullName evidence="3">Serine kinase</fullName>
    </recommendedName>
</protein>
<comment type="caution">
    <text evidence="1">The sequence shown here is derived from an EMBL/GenBank/DDBJ whole genome shotgun (WGS) entry which is preliminary data.</text>
</comment>
<name>A0A151CFX4_9BACT</name>
<dbReference type="InterPro" id="IPR027417">
    <property type="entry name" value="P-loop_NTPase"/>
</dbReference>
<dbReference type="STRING" id="1630136.AS592_06380"/>
<sequence length="294" mass="34718">MIVYGTKINSDIDFLLDFSQETETRQEIELSSKVPESLKKSITSGIPLFFSHNRYINLYSDRQMDENIVGQPWCYEVQDIATFYWVSGQKIIYYNLEKSGSMELLVFWFVHQILPLWLTLEGYYDFIHAGSVEIEGKIVAFIAPSMGGKSTLTDYFIRQGHPLVTDDKLPTFFEQGHFMAVGSHPYHRPFREFEVFGYHVKKFMKRSDEIRAFYLLEQGELESETRIEEITGYEKFDLLQPSYLYEFSFLRLGRLRYLGRMLDSLKVYRVTRPWNLEKLPEVYEAIHGHIRRLG</sequence>
<dbReference type="SUPFAM" id="SSF53795">
    <property type="entry name" value="PEP carboxykinase-like"/>
    <property type="match status" value="1"/>
</dbReference>
<evidence type="ECO:0008006" key="3">
    <source>
        <dbReference type="Google" id="ProtNLM"/>
    </source>
</evidence>
<dbReference type="Proteomes" id="UP000075359">
    <property type="component" value="Unassembled WGS sequence"/>
</dbReference>
<reference evidence="1 2" key="1">
    <citation type="submission" date="2015-11" db="EMBL/GenBank/DDBJ databases">
        <title>Draft genome of Sulfurovum riftiae 1812E, a member of the Epsilonproteobacteria isolated from the tube of the deep-sea hydrothermal vent tubewom Riftia pachyptila.</title>
        <authorList>
            <person name="Vetriani C."/>
            <person name="Giovannelli D."/>
        </authorList>
    </citation>
    <scope>NUCLEOTIDE SEQUENCE [LARGE SCALE GENOMIC DNA]</scope>
    <source>
        <strain evidence="1 2">1812E</strain>
    </source>
</reference>
<proteinExistence type="predicted"/>
<dbReference type="AlphaFoldDB" id="A0A151CFX4"/>